<evidence type="ECO:0000256" key="1">
    <source>
        <dbReference type="ARBA" id="ARBA00000968"/>
    </source>
</evidence>
<evidence type="ECO:0000256" key="7">
    <source>
        <dbReference type="ARBA" id="ARBA00022679"/>
    </source>
</evidence>
<organism evidence="12 13">
    <name type="scientific">Staphylococcus auricularis</name>
    <dbReference type="NCBI Taxonomy" id="29379"/>
    <lineage>
        <taxon>Bacteria</taxon>
        <taxon>Bacillati</taxon>
        <taxon>Bacillota</taxon>
        <taxon>Bacilli</taxon>
        <taxon>Bacillales</taxon>
        <taxon>Staphylococcaceae</taxon>
        <taxon>Staphylococcus</taxon>
    </lineage>
</organism>
<keyword evidence="8" id="KW-0677">Repeat</keyword>
<dbReference type="GO" id="GO:0009231">
    <property type="term" value="P:riboflavin biosynthetic process"/>
    <property type="evidence" value="ECO:0007669"/>
    <property type="project" value="UniProtKB-KW"/>
</dbReference>
<dbReference type="PROSITE" id="PS51177">
    <property type="entry name" value="LUMAZINE_BIND"/>
    <property type="match status" value="2"/>
</dbReference>
<name>A0AAP8TU13_9STAP</name>
<evidence type="ECO:0000256" key="6">
    <source>
        <dbReference type="ARBA" id="ARBA00022619"/>
    </source>
</evidence>
<feature type="domain" description="Lumazine-binding" evidence="11">
    <location>
        <begin position="1"/>
        <end position="96"/>
    </location>
</feature>
<dbReference type="CDD" id="cd00402">
    <property type="entry name" value="Riboflavin_synthase_like"/>
    <property type="match status" value="1"/>
</dbReference>
<evidence type="ECO:0000256" key="2">
    <source>
        <dbReference type="ARBA" id="ARBA00002803"/>
    </source>
</evidence>
<evidence type="ECO:0000256" key="8">
    <source>
        <dbReference type="ARBA" id="ARBA00022737"/>
    </source>
</evidence>
<accession>A0AAP8TU13</accession>
<keyword evidence="6" id="KW-0686">Riboflavin biosynthesis</keyword>
<comment type="caution">
    <text evidence="12">The sequence shown here is derived from an EMBL/GenBank/DDBJ whole genome shotgun (WGS) entry which is preliminary data.</text>
</comment>
<comment type="function">
    <text evidence="2">Catalyzes the dismutation of two molecules of 6,7-dimethyl-8-ribityllumazine, resulting in the formation of riboflavin and 5-amino-6-(D-ribitylamino)uracil.</text>
</comment>
<reference evidence="12 13" key="1">
    <citation type="submission" date="2017-08" db="EMBL/GenBank/DDBJ databases">
        <title>Draft genome sequences of 64 type strains of genus Staph aureus.</title>
        <authorList>
            <person name="Cole K."/>
            <person name="Golubchik T."/>
            <person name="Russell J."/>
            <person name="Foster D."/>
            <person name="Llewelyn M."/>
            <person name="Wilson D."/>
            <person name="Crook D."/>
            <person name="Paul J."/>
        </authorList>
    </citation>
    <scope>NUCLEOTIDE SEQUENCE [LARGE SCALE GENOMIC DNA]</scope>
    <source>
        <strain evidence="12 13">NCTC 12101</strain>
    </source>
</reference>
<evidence type="ECO:0000256" key="10">
    <source>
        <dbReference type="PROSITE-ProRule" id="PRU00524"/>
    </source>
</evidence>
<dbReference type="NCBIfam" id="TIGR00187">
    <property type="entry name" value="ribE"/>
    <property type="match status" value="1"/>
</dbReference>
<evidence type="ECO:0000256" key="4">
    <source>
        <dbReference type="ARBA" id="ARBA00012827"/>
    </source>
</evidence>
<feature type="domain" description="Lumazine-binding" evidence="11">
    <location>
        <begin position="97"/>
        <end position="193"/>
    </location>
</feature>
<dbReference type="InterPro" id="IPR026017">
    <property type="entry name" value="Lumazine-bd_dom"/>
</dbReference>
<dbReference type="Pfam" id="PF00677">
    <property type="entry name" value="Lum_binding"/>
    <property type="match status" value="2"/>
</dbReference>
<comment type="catalytic activity">
    <reaction evidence="1">
        <text>2 6,7-dimethyl-8-(1-D-ribityl)lumazine + H(+) = 5-amino-6-(D-ribitylamino)uracil + riboflavin</text>
        <dbReference type="Rhea" id="RHEA:20772"/>
        <dbReference type="ChEBI" id="CHEBI:15378"/>
        <dbReference type="ChEBI" id="CHEBI:15934"/>
        <dbReference type="ChEBI" id="CHEBI:57986"/>
        <dbReference type="ChEBI" id="CHEBI:58201"/>
        <dbReference type="EC" id="2.5.1.9"/>
    </reaction>
</comment>
<dbReference type="EMBL" id="PPQW01000004">
    <property type="protein sequence ID" value="PNZ69326.1"/>
    <property type="molecule type" value="Genomic_DNA"/>
</dbReference>
<dbReference type="PANTHER" id="PTHR21098:SF12">
    <property type="entry name" value="RIBOFLAVIN SYNTHASE"/>
    <property type="match status" value="1"/>
</dbReference>
<evidence type="ECO:0000256" key="5">
    <source>
        <dbReference type="ARBA" id="ARBA00013950"/>
    </source>
</evidence>
<gene>
    <name evidence="12" type="ORF">CD158_00990</name>
</gene>
<dbReference type="InterPro" id="IPR001783">
    <property type="entry name" value="Lumazine-bd"/>
</dbReference>
<dbReference type="SUPFAM" id="SSF63380">
    <property type="entry name" value="Riboflavin synthase domain-like"/>
    <property type="match status" value="2"/>
</dbReference>
<evidence type="ECO:0000313" key="12">
    <source>
        <dbReference type="EMBL" id="PNZ69326.1"/>
    </source>
</evidence>
<dbReference type="Proteomes" id="UP000242470">
    <property type="component" value="Unassembled WGS sequence"/>
</dbReference>
<dbReference type="NCBIfam" id="NF006767">
    <property type="entry name" value="PRK09289.1"/>
    <property type="match status" value="1"/>
</dbReference>
<evidence type="ECO:0000256" key="3">
    <source>
        <dbReference type="ARBA" id="ARBA00004887"/>
    </source>
</evidence>
<dbReference type="GeneID" id="64981952"/>
<dbReference type="InterPro" id="IPR023366">
    <property type="entry name" value="ATP_synth_asu-like_sf"/>
</dbReference>
<dbReference type="GO" id="GO:0004746">
    <property type="term" value="F:riboflavin synthase activity"/>
    <property type="evidence" value="ECO:0007669"/>
    <property type="project" value="UniProtKB-UniRule"/>
</dbReference>
<evidence type="ECO:0000313" key="13">
    <source>
        <dbReference type="Proteomes" id="UP000242470"/>
    </source>
</evidence>
<feature type="repeat" description="Lumazine-binding" evidence="10">
    <location>
        <begin position="97"/>
        <end position="193"/>
    </location>
</feature>
<dbReference type="InterPro" id="IPR017938">
    <property type="entry name" value="Riboflavin_synthase-like_b-brl"/>
</dbReference>
<sequence>MFTGIVEEVGTVKHTRTEQSVMTLTIQCERILEDMHVGDSISVNGACLTVLDFTQHTFSVQVIHGTEAKTYLNTLSEGAKVNLERAMHAQGRFGGHFVLGHVDEVGRISHIKKNSNSTILTITASPQLISQLVPQGSIAVDGVSLTIFALYENAFDIHLIPETRHATILNEKQRHGHVHLEIDMLFKYVDRLMTQQPESEQSTLTQDKLQSLGF</sequence>
<dbReference type="FunFam" id="2.40.30.20:FF:000014">
    <property type="entry name" value="Riboflavin synthase, alpha subunit"/>
    <property type="match status" value="1"/>
</dbReference>
<dbReference type="AlphaFoldDB" id="A0AAP8TU13"/>
<proteinExistence type="predicted"/>
<evidence type="ECO:0000259" key="11">
    <source>
        <dbReference type="PROSITE" id="PS51177"/>
    </source>
</evidence>
<dbReference type="EC" id="2.5.1.9" evidence="4 9"/>
<dbReference type="PIRSF" id="PIRSF000498">
    <property type="entry name" value="Riboflavin_syn_A"/>
    <property type="match status" value="1"/>
</dbReference>
<dbReference type="Gene3D" id="2.40.30.20">
    <property type="match status" value="2"/>
</dbReference>
<dbReference type="RefSeq" id="WP_059108143.1">
    <property type="nucleotide sequence ID" value="NZ_AP024589.1"/>
</dbReference>
<protein>
    <recommendedName>
        <fullName evidence="5 9">Riboflavin synthase</fullName>
        <ecNumber evidence="4 9">2.5.1.9</ecNumber>
    </recommendedName>
</protein>
<dbReference type="PANTHER" id="PTHR21098">
    <property type="entry name" value="RIBOFLAVIN SYNTHASE ALPHA CHAIN"/>
    <property type="match status" value="1"/>
</dbReference>
<evidence type="ECO:0000256" key="9">
    <source>
        <dbReference type="NCBIfam" id="TIGR00187"/>
    </source>
</evidence>
<comment type="pathway">
    <text evidence="3">Cofactor biosynthesis; riboflavin biosynthesis; riboflavin from 2-hydroxy-3-oxobutyl phosphate and 5-amino-6-(D-ribitylamino)uracil: step 2/2.</text>
</comment>
<keyword evidence="7 12" id="KW-0808">Transferase</keyword>
<feature type="repeat" description="Lumazine-binding" evidence="10">
    <location>
        <begin position="1"/>
        <end position="96"/>
    </location>
</feature>